<evidence type="ECO:0000256" key="1">
    <source>
        <dbReference type="SAM" id="MobiDB-lite"/>
    </source>
</evidence>
<keyword evidence="2" id="KW-0808">Transferase</keyword>
<dbReference type="EMBL" id="PKMF04000350">
    <property type="protein sequence ID" value="KAK7836572.1"/>
    <property type="molecule type" value="Genomic_DNA"/>
</dbReference>
<name>A0AAW0KC12_QUESU</name>
<evidence type="ECO:0000313" key="2">
    <source>
        <dbReference type="EMBL" id="KAK7836572.1"/>
    </source>
</evidence>
<feature type="compositionally biased region" description="Low complexity" evidence="1">
    <location>
        <begin position="60"/>
        <end position="75"/>
    </location>
</feature>
<reference evidence="2 3" key="1">
    <citation type="journal article" date="2018" name="Sci. Data">
        <title>The draft genome sequence of cork oak.</title>
        <authorList>
            <person name="Ramos A.M."/>
            <person name="Usie A."/>
            <person name="Barbosa P."/>
            <person name="Barros P.M."/>
            <person name="Capote T."/>
            <person name="Chaves I."/>
            <person name="Simoes F."/>
            <person name="Abreu I."/>
            <person name="Carrasquinho I."/>
            <person name="Faro C."/>
            <person name="Guimaraes J.B."/>
            <person name="Mendonca D."/>
            <person name="Nobrega F."/>
            <person name="Rodrigues L."/>
            <person name="Saibo N.J.M."/>
            <person name="Varela M.C."/>
            <person name="Egas C."/>
            <person name="Matos J."/>
            <person name="Miguel C.M."/>
            <person name="Oliveira M.M."/>
            <person name="Ricardo C.P."/>
            <person name="Goncalves S."/>
        </authorList>
    </citation>
    <scope>NUCLEOTIDE SEQUENCE [LARGE SCALE GENOMIC DNA]</scope>
    <source>
        <strain evidence="3">cv. HL8</strain>
    </source>
</reference>
<evidence type="ECO:0000313" key="3">
    <source>
        <dbReference type="Proteomes" id="UP000237347"/>
    </source>
</evidence>
<feature type="region of interest" description="Disordered" evidence="1">
    <location>
        <begin position="33"/>
        <end position="144"/>
    </location>
</feature>
<keyword evidence="3" id="KW-1185">Reference proteome</keyword>
<dbReference type="AlphaFoldDB" id="A0AAW0KC12"/>
<proteinExistence type="predicted"/>
<accession>A0AAW0KC12</accession>
<gene>
    <name evidence="2" type="primary">YDA_0</name>
    <name evidence="2" type="ORF">CFP56_022363</name>
</gene>
<protein>
    <submittedName>
        <fullName evidence="2">Mitogen-activated protein kinase kinase kinase yoda</fullName>
    </submittedName>
</protein>
<dbReference type="GO" id="GO:0016301">
    <property type="term" value="F:kinase activity"/>
    <property type="evidence" value="ECO:0007669"/>
    <property type="project" value="UniProtKB-KW"/>
</dbReference>
<feature type="compositionally biased region" description="Polar residues" evidence="1">
    <location>
        <begin position="132"/>
        <end position="144"/>
    </location>
</feature>
<feature type="compositionally biased region" description="Low complexity" evidence="1">
    <location>
        <begin position="93"/>
        <end position="112"/>
    </location>
</feature>
<dbReference type="Proteomes" id="UP000237347">
    <property type="component" value="Unassembled WGS sequence"/>
</dbReference>
<keyword evidence="2" id="KW-0418">Kinase</keyword>
<organism evidence="2 3">
    <name type="scientific">Quercus suber</name>
    <name type="common">Cork oak</name>
    <dbReference type="NCBI Taxonomy" id="58331"/>
    <lineage>
        <taxon>Eukaryota</taxon>
        <taxon>Viridiplantae</taxon>
        <taxon>Streptophyta</taxon>
        <taxon>Embryophyta</taxon>
        <taxon>Tracheophyta</taxon>
        <taxon>Spermatophyta</taxon>
        <taxon>Magnoliopsida</taxon>
        <taxon>eudicotyledons</taxon>
        <taxon>Gunneridae</taxon>
        <taxon>Pentapetalae</taxon>
        <taxon>rosids</taxon>
        <taxon>fabids</taxon>
        <taxon>Fagales</taxon>
        <taxon>Fagaceae</taxon>
        <taxon>Quercus</taxon>
    </lineage>
</organism>
<comment type="caution">
    <text evidence="2">The sequence shown here is derived from an EMBL/GenBank/DDBJ whole genome shotgun (WGS) entry which is preliminary data.</text>
</comment>
<feature type="compositionally biased region" description="Basic and acidic residues" evidence="1">
    <location>
        <begin position="48"/>
        <end position="58"/>
    </location>
</feature>
<sequence length="144" mass="15748">MPSWWRKSSSKEVKKKANRESFIDSIHRKFKSASEEKCNSRSGGSCRRCSDTVSERGTRSRVPSRSPSPSTQVSRCQSFAERPHAQPLPLPGADPADAEADIATASFSSDSSTDSDDPSDSRFLSPLASDYENGNKTTMNSPSR</sequence>